<protein>
    <submittedName>
        <fullName evidence="1">Uncharacterized protein</fullName>
    </submittedName>
</protein>
<name>A0A0E0MMR8_ORYPU</name>
<dbReference type="EnsemblPlants" id="OPUNC12G11830.1">
    <property type="protein sequence ID" value="OPUNC12G11830.1"/>
    <property type="gene ID" value="OPUNC12G11830"/>
</dbReference>
<reference evidence="1" key="2">
    <citation type="submission" date="2018-05" db="EMBL/GenBank/DDBJ databases">
        <title>OpunRS2 (Oryza punctata Reference Sequence Version 2).</title>
        <authorList>
            <person name="Zhang J."/>
            <person name="Kudrna D."/>
            <person name="Lee S."/>
            <person name="Talag J."/>
            <person name="Welchert J."/>
            <person name="Wing R.A."/>
        </authorList>
    </citation>
    <scope>NUCLEOTIDE SEQUENCE [LARGE SCALE GENOMIC DNA]</scope>
</reference>
<dbReference type="HOGENOM" id="CLU_2254517_0_0_1"/>
<organism evidence="1">
    <name type="scientific">Oryza punctata</name>
    <name type="common">Red rice</name>
    <dbReference type="NCBI Taxonomy" id="4537"/>
    <lineage>
        <taxon>Eukaryota</taxon>
        <taxon>Viridiplantae</taxon>
        <taxon>Streptophyta</taxon>
        <taxon>Embryophyta</taxon>
        <taxon>Tracheophyta</taxon>
        <taxon>Spermatophyta</taxon>
        <taxon>Magnoliopsida</taxon>
        <taxon>Liliopsida</taxon>
        <taxon>Poales</taxon>
        <taxon>Poaceae</taxon>
        <taxon>BOP clade</taxon>
        <taxon>Oryzoideae</taxon>
        <taxon>Oryzeae</taxon>
        <taxon>Oryzinae</taxon>
        <taxon>Oryza</taxon>
    </lineage>
</organism>
<dbReference type="Gramene" id="OPUNC12G11830.1">
    <property type="protein sequence ID" value="OPUNC12G11830.1"/>
    <property type="gene ID" value="OPUNC12G11830"/>
</dbReference>
<accession>A0A0E0MMR8</accession>
<proteinExistence type="predicted"/>
<reference evidence="1" key="1">
    <citation type="submission" date="2015-04" db="UniProtKB">
        <authorList>
            <consortium name="EnsemblPlants"/>
        </authorList>
    </citation>
    <scope>IDENTIFICATION</scope>
</reference>
<evidence type="ECO:0000313" key="1">
    <source>
        <dbReference type="EnsemblPlants" id="OPUNC12G11830.1"/>
    </source>
</evidence>
<sequence>MEREMKRGPDLHLPITRREAAGRMRPCSPEGSGRPWRLEGEGRAVEEEAGTGVHASYAKNSKRMLAFSSKRILWHGLQLGHLHGGLTLLEQAREAIITWTEVIK</sequence>
<keyword evidence="2" id="KW-1185">Reference proteome</keyword>
<evidence type="ECO:0000313" key="2">
    <source>
        <dbReference type="Proteomes" id="UP000026962"/>
    </source>
</evidence>
<dbReference type="AlphaFoldDB" id="A0A0E0MMR8"/>
<dbReference type="Proteomes" id="UP000026962">
    <property type="component" value="Chromosome 12"/>
</dbReference>